<dbReference type="Proteomes" id="UP000078116">
    <property type="component" value="Unassembled WGS sequence"/>
</dbReference>
<keyword evidence="4" id="KW-1134">Transmembrane beta strand</keyword>
<evidence type="ECO:0000256" key="9">
    <source>
        <dbReference type="ARBA" id="ARBA00023136"/>
    </source>
</evidence>
<evidence type="ECO:0000313" key="13">
    <source>
        <dbReference type="EMBL" id="OAJ56250.1"/>
    </source>
</evidence>
<comment type="subunit">
    <text evidence="2">Homotrimer.</text>
</comment>
<dbReference type="Pfam" id="PF13609">
    <property type="entry name" value="Porin_4"/>
    <property type="match status" value="1"/>
</dbReference>
<dbReference type="InterPro" id="IPR050298">
    <property type="entry name" value="Gram-neg_bact_OMP"/>
</dbReference>
<comment type="caution">
    <text evidence="12">The sequence shown here is derived from an EMBL/GenBank/DDBJ whole genome shotgun (WGS) entry which is preliminary data.</text>
</comment>
<evidence type="ECO:0000256" key="7">
    <source>
        <dbReference type="ARBA" id="ARBA00023065"/>
    </source>
</evidence>
<evidence type="ECO:0000256" key="2">
    <source>
        <dbReference type="ARBA" id="ARBA00011233"/>
    </source>
</evidence>
<dbReference type="EMBL" id="LXJZ01000187">
    <property type="protein sequence ID" value="OAJ56250.1"/>
    <property type="molecule type" value="Genomic_DNA"/>
</dbReference>
<keyword evidence="8" id="KW-0626">Porin</keyword>
<evidence type="ECO:0000256" key="10">
    <source>
        <dbReference type="ARBA" id="ARBA00023237"/>
    </source>
</evidence>
<dbReference type="GO" id="GO:0015288">
    <property type="term" value="F:porin activity"/>
    <property type="evidence" value="ECO:0007669"/>
    <property type="project" value="UniProtKB-KW"/>
</dbReference>
<evidence type="ECO:0000256" key="3">
    <source>
        <dbReference type="ARBA" id="ARBA00022448"/>
    </source>
</evidence>
<dbReference type="PANTHER" id="PTHR34501">
    <property type="entry name" value="PROTEIN YDDL-RELATED"/>
    <property type="match status" value="1"/>
</dbReference>
<dbReference type="GO" id="GO:0009279">
    <property type="term" value="C:cell outer membrane"/>
    <property type="evidence" value="ECO:0007669"/>
    <property type="project" value="UniProtKB-SubCell"/>
</dbReference>
<dbReference type="RefSeq" id="WP_064269750.1">
    <property type="nucleotide sequence ID" value="NZ_LXJZ01000187.1"/>
</dbReference>
<proteinExistence type="predicted"/>
<keyword evidence="10" id="KW-0998">Cell outer membrane</keyword>
<keyword evidence="9" id="KW-0472">Membrane</keyword>
<evidence type="ECO:0000256" key="1">
    <source>
        <dbReference type="ARBA" id="ARBA00004571"/>
    </source>
</evidence>
<dbReference type="AlphaFoldDB" id="A0A1A9N217"/>
<keyword evidence="14" id="KW-1185">Reference proteome</keyword>
<reference evidence="14 15" key="1">
    <citation type="submission" date="2016-04" db="EMBL/GenBank/DDBJ databases">
        <title>Reclassification of Paraburkholderia panaciterrae (Farh et al. 2015) Dobritsa &amp; Samadpour 2016 as a later homotypic synonym of Paraburkholderia ginsengiterrae (Farh et al. 2015) Dobritsa &amp; Samadpour 2016.</title>
        <authorList>
            <person name="Dobritsa A.P."/>
            <person name="Kutumbaka K."/>
            <person name="Samadpour M."/>
        </authorList>
    </citation>
    <scope>NUCLEOTIDE SEQUENCE [LARGE SCALE GENOMIC DNA]</scope>
    <source>
        <strain evidence="12 15">DCY85</strain>
        <strain evidence="13 14">DCY85-1</strain>
    </source>
</reference>
<evidence type="ECO:0000313" key="14">
    <source>
        <dbReference type="Proteomes" id="UP000077961"/>
    </source>
</evidence>
<dbReference type="InterPro" id="IPR033900">
    <property type="entry name" value="Gram_neg_porin_domain"/>
</dbReference>
<dbReference type="SUPFAM" id="SSF56935">
    <property type="entry name" value="Porins"/>
    <property type="match status" value="1"/>
</dbReference>
<evidence type="ECO:0000256" key="8">
    <source>
        <dbReference type="ARBA" id="ARBA00023114"/>
    </source>
</evidence>
<gene>
    <name evidence="13" type="ORF">A6V36_06930</name>
    <name evidence="12" type="ORF">A6V37_07305</name>
</gene>
<protein>
    <recommendedName>
        <fullName evidence="11">Porin domain-containing protein</fullName>
    </recommendedName>
</protein>
<keyword evidence="7" id="KW-0406">Ion transport</keyword>
<comment type="subcellular location">
    <subcellularLocation>
        <location evidence="1">Cell outer membrane</location>
        <topology evidence="1">Multi-pass membrane protein</topology>
    </subcellularLocation>
</comment>
<dbReference type="PANTHER" id="PTHR34501:SF9">
    <property type="entry name" value="MAJOR OUTER MEMBRANE PROTEIN P.IA"/>
    <property type="match status" value="1"/>
</dbReference>
<name>A0A1A9N217_9BURK</name>
<dbReference type="GO" id="GO:0046930">
    <property type="term" value="C:pore complex"/>
    <property type="evidence" value="ECO:0007669"/>
    <property type="project" value="UniProtKB-KW"/>
</dbReference>
<dbReference type="STRING" id="1462993.A6V36_06930"/>
<dbReference type="Gene3D" id="2.40.160.10">
    <property type="entry name" value="Porin"/>
    <property type="match status" value="1"/>
</dbReference>
<dbReference type="GO" id="GO:0006811">
    <property type="term" value="P:monoatomic ion transport"/>
    <property type="evidence" value="ECO:0007669"/>
    <property type="project" value="UniProtKB-KW"/>
</dbReference>
<keyword evidence="3" id="KW-0813">Transport</keyword>
<sequence length="364" mass="38158">MRMKWSAAVLLATATGLAYGQSSVMLYGIIDTGISYYNHATANGGTFVGMASLTGRLPSRWGLRGTEDLGGGFKTFFVLENGFQPGNGTLNYGGRLFGIQSNVGISSDYGSITLGRQLGMSMYALMNADVIGPSIHSLSVFDSYLPNARSDNAIGYLGKFHGFTVGGTYSFGRDAAGPAGPGATNCPGQVPGNMLACRQYTALLAYDSTSFGVAASYDVQRGGTGATPPLNRSAYTDTHNIVDGYVVLGLTKVGFGWIRNNLAVATHLQTDIFFAGATYYATPALIFDAQGVRYLQRGGDGKKDATSTLLIGRASYLLSKRTMVYTSVGYMFNSAQAANAVAAGGTVGVGMNQLGVMAGLQQKF</sequence>
<accession>A0A1A9N217</accession>
<evidence type="ECO:0000313" key="12">
    <source>
        <dbReference type="EMBL" id="OAJ54441.1"/>
    </source>
</evidence>
<evidence type="ECO:0000256" key="5">
    <source>
        <dbReference type="ARBA" id="ARBA00022692"/>
    </source>
</evidence>
<keyword evidence="5" id="KW-0812">Transmembrane</keyword>
<evidence type="ECO:0000256" key="4">
    <source>
        <dbReference type="ARBA" id="ARBA00022452"/>
    </source>
</evidence>
<dbReference type="EMBL" id="LXKA01000349">
    <property type="protein sequence ID" value="OAJ54441.1"/>
    <property type="molecule type" value="Genomic_DNA"/>
</dbReference>
<evidence type="ECO:0000313" key="15">
    <source>
        <dbReference type="Proteomes" id="UP000078116"/>
    </source>
</evidence>
<evidence type="ECO:0000256" key="6">
    <source>
        <dbReference type="ARBA" id="ARBA00022729"/>
    </source>
</evidence>
<organism evidence="12 15">
    <name type="scientific">Paraburkholderia ginsengiterrae</name>
    <dbReference type="NCBI Taxonomy" id="1462993"/>
    <lineage>
        <taxon>Bacteria</taxon>
        <taxon>Pseudomonadati</taxon>
        <taxon>Pseudomonadota</taxon>
        <taxon>Betaproteobacteria</taxon>
        <taxon>Burkholderiales</taxon>
        <taxon>Burkholderiaceae</taxon>
        <taxon>Paraburkholderia</taxon>
    </lineage>
</organism>
<feature type="domain" description="Porin" evidence="11">
    <location>
        <begin position="7"/>
        <end position="335"/>
    </location>
</feature>
<dbReference type="CDD" id="cd00342">
    <property type="entry name" value="gram_neg_porins"/>
    <property type="match status" value="1"/>
</dbReference>
<dbReference type="OrthoDB" id="8679056at2"/>
<keyword evidence="6" id="KW-0732">Signal</keyword>
<dbReference type="Proteomes" id="UP000077961">
    <property type="component" value="Unassembled WGS sequence"/>
</dbReference>
<dbReference type="InterPro" id="IPR023614">
    <property type="entry name" value="Porin_dom_sf"/>
</dbReference>
<evidence type="ECO:0000259" key="11">
    <source>
        <dbReference type="Pfam" id="PF13609"/>
    </source>
</evidence>